<dbReference type="InterPro" id="IPR018357">
    <property type="entry name" value="Hexapep_transf_CS"/>
</dbReference>
<evidence type="ECO:0000256" key="2">
    <source>
        <dbReference type="ARBA" id="ARBA00022605"/>
    </source>
</evidence>
<dbReference type="Pfam" id="PF14805">
    <property type="entry name" value="THDPS_N_2"/>
    <property type="match status" value="1"/>
</dbReference>
<dbReference type="CDD" id="cd03350">
    <property type="entry name" value="LbH_THP_succinylT"/>
    <property type="match status" value="1"/>
</dbReference>
<sequence length="283" mass="30275">MLLETYATLRQRIEALACQPLEALNRDEARAALDELLDGLNRGTIRAATPTNDGQWITHSWVKQGILLGFRLGQLVDYSTERFPFFDKDTYPLKPLTLADRVRVVPGGSAIRTGAYLAPGVVCMPPMYVNVGAYIDEGSMIDSHVLVGSCAQIGKRVHLSAGVQIGGVLEPVGARPVIIEDDVFVGGGCGIYEGCLVRQGAVLAPGVILTGSTKLYDLVHECLIAPAPGEPLEVPPYAVVVPGARAVSSSFGQHHGLSLYTPIIVKYRDARTNAATALENSLR</sequence>
<keyword evidence="7 9" id="KW-0012">Acyltransferase</keyword>
<organism evidence="9">
    <name type="scientific">Rhodothermus marinus</name>
    <name type="common">Rhodothermus obamensis</name>
    <dbReference type="NCBI Taxonomy" id="29549"/>
    <lineage>
        <taxon>Bacteria</taxon>
        <taxon>Pseudomonadati</taxon>
        <taxon>Rhodothermota</taxon>
        <taxon>Rhodothermia</taxon>
        <taxon>Rhodothermales</taxon>
        <taxon>Rhodothermaceae</taxon>
        <taxon>Rhodothermus</taxon>
    </lineage>
</organism>
<dbReference type="Pfam" id="PF14602">
    <property type="entry name" value="Hexapep_2"/>
    <property type="match status" value="1"/>
</dbReference>
<evidence type="ECO:0000259" key="8">
    <source>
        <dbReference type="Pfam" id="PF14805"/>
    </source>
</evidence>
<dbReference type="InterPro" id="IPR001451">
    <property type="entry name" value="Hexapep"/>
</dbReference>
<dbReference type="GO" id="GO:0009085">
    <property type="term" value="P:lysine biosynthetic process"/>
    <property type="evidence" value="ECO:0007669"/>
    <property type="project" value="UniProtKB-KW"/>
</dbReference>
<dbReference type="AlphaFoldDB" id="A0A7V2AZD9"/>
<name>A0A7V2AZD9_RHOMR</name>
<accession>A0A7V2AZD9</accession>
<evidence type="ECO:0000256" key="4">
    <source>
        <dbReference type="ARBA" id="ARBA00022737"/>
    </source>
</evidence>
<gene>
    <name evidence="9" type="ORF">ENO59_02935</name>
</gene>
<evidence type="ECO:0000256" key="6">
    <source>
        <dbReference type="ARBA" id="ARBA00023154"/>
    </source>
</evidence>
<keyword evidence="4" id="KW-0677">Repeat</keyword>
<dbReference type="Gene3D" id="1.10.166.10">
    <property type="entry name" value="Tetrahydrodipicolinate-N-succinyltransferase, N-terminal domain"/>
    <property type="match status" value="1"/>
</dbReference>
<comment type="caution">
    <text evidence="9">The sequence shown here is derived from an EMBL/GenBank/DDBJ whole genome shotgun (WGS) entry which is preliminary data.</text>
</comment>
<dbReference type="PROSITE" id="PS00101">
    <property type="entry name" value="HEXAPEP_TRANSFERASES"/>
    <property type="match status" value="1"/>
</dbReference>
<keyword evidence="2" id="KW-0028">Amino-acid biosynthesis</keyword>
<dbReference type="EMBL" id="DSGB01000003">
    <property type="protein sequence ID" value="HER95460.1"/>
    <property type="molecule type" value="Genomic_DNA"/>
</dbReference>
<evidence type="ECO:0000256" key="3">
    <source>
        <dbReference type="ARBA" id="ARBA00022679"/>
    </source>
</evidence>
<dbReference type="GO" id="GO:0019877">
    <property type="term" value="P:diaminopimelate biosynthetic process"/>
    <property type="evidence" value="ECO:0007669"/>
    <property type="project" value="UniProtKB-KW"/>
</dbReference>
<dbReference type="InterPro" id="IPR050179">
    <property type="entry name" value="Trans_hexapeptide_repeat"/>
</dbReference>
<dbReference type="GO" id="GO:0008666">
    <property type="term" value="F:2,3,4,5-tetrahydropyridine-2,6-dicarboxylate N-succinyltransferase activity"/>
    <property type="evidence" value="ECO:0007669"/>
    <property type="project" value="UniProtKB-EC"/>
</dbReference>
<evidence type="ECO:0000256" key="1">
    <source>
        <dbReference type="ARBA" id="ARBA00007274"/>
    </source>
</evidence>
<protein>
    <submittedName>
        <fullName evidence="9">2,3,4,5-tetrahydropyridine-2,6-dicarboxylate N-succinyltransferase</fullName>
        <ecNumber evidence="9">2.3.1.117</ecNumber>
    </submittedName>
</protein>
<dbReference type="Gene3D" id="2.160.10.10">
    <property type="entry name" value="Hexapeptide repeat proteins"/>
    <property type="match status" value="1"/>
</dbReference>
<dbReference type="NCBIfam" id="NF008808">
    <property type="entry name" value="PRK11830.1"/>
    <property type="match status" value="1"/>
</dbReference>
<comment type="similarity">
    <text evidence="1">Belongs to the transferase hexapeptide repeat family.</text>
</comment>
<keyword evidence="6" id="KW-0457">Lysine biosynthesis</keyword>
<proteinExistence type="inferred from homology"/>
<dbReference type="EC" id="2.3.1.117" evidence="9"/>
<evidence type="ECO:0000256" key="5">
    <source>
        <dbReference type="ARBA" id="ARBA00022915"/>
    </source>
</evidence>
<dbReference type="SUPFAM" id="SSF51161">
    <property type="entry name" value="Trimeric LpxA-like enzymes"/>
    <property type="match status" value="1"/>
</dbReference>
<dbReference type="InterPro" id="IPR023180">
    <property type="entry name" value="THP_succinylTrfase_dom1"/>
</dbReference>
<reference evidence="9" key="1">
    <citation type="journal article" date="2020" name="mSystems">
        <title>Genome- and Community-Level Interaction Insights into Carbon Utilization and Element Cycling Functions of Hydrothermarchaeota in Hydrothermal Sediment.</title>
        <authorList>
            <person name="Zhou Z."/>
            <person name="Liu Y."/>
            <person name="Xu W."/>
            <person name="Pan J."/>
            <person name="Luo Z.H."/>
            <person name="Li M."/>
        </authorList>
    </citation>
    <scope>NUCLEOTIDE SEQUENCE [LARGE SCALE GENOMIC DNA]</scope>
    <source>
        <strain evidence="9">SpSt-143</strain>
    </source>
</reference>
<dbReference type="PANTHER" id="PTHR43300">
    <property type="entry name" value="ACETYLTRANSFERASE"/>
    <property type="match status" value="1"/>
</dbReference>
<evidence type="ECO:0000256" key="7">
    <source>
        <dbReference type="ARBA" id="ARBA00023315"/>
    </source>
</evidence>
<keyword evidence="5" id="KW-0220">Diaminopimelate biosynthesis</keyword>
<dbReference type="PANTHER" id="PTHR43300:SF10">
    <property type="entry name" value="2,3,4,5-TETRAHYDROPYRIDINE-2,6-DICARBOXYLATE N-ACETYLTRANSFERASE"/>
    <property type="match status" value="1"/>
</dbReference>
<evidence type="ECO:0000313" key="9">
    <source>
        <dbReference type="EMBL" id="HER95460.1"/>
    </source>
</evidence>
<dbReference type="InterPro" id="IPR037133">
    <property type="entry name" value="THP_succinylTrfase_N_sf"/>
</dbReference>
<feature type="domain" description="Tetrahydrodipicolinate-N-succinyltransferase chain A" evidence="8">
    <location>
        <begin position="25"/>
        <end position="72"/>
    </location>
</feature>
<keyword evidence="3 9" id="KW-0808">Transferase</keyword>
<dbReference type="InterPro" id="IPR011004">
    <property type="entry name" value="Trimer_LpxA-like_sf"/>
</dbReference>